<dbReference type="PANTHER" id="PTHR38731">
    <property type="entry name" value="LIPL45-RELATED LIPOPROTEIN-RELATED"/>
    <property type="match status" value="1"/>
</dbReference>
<name>A0A955L4S2_9BACT</name>
<protein>
    <submittedName>
        <fullName evidence="3">FecR domain-containing protein</fullName>
    </submittedName>
</protein>
<comment type="caution">
    <text evidence="3">The sequence shown here is derived from an EMBL/GenBank/DDBJ whole genome shotgun (WGS) entry which is preliminary data.</text>
</comment>
<sequence length="589" mass="64127">MKDELDNTQVNNIQNFLKEHMVSENEAGKAMNFKSELKQALTEEYMNSLKKQKPKSILGKLNKNLFSPKFLMAGGAGLLVVLIFSAFFIFSLFQSDSSDEGNDDNAQEVITASITYTEGDVEYNPGGAGWQEAEIDMQLEEGDSLRVLDNGRASVELADGSFVRLNNNSEVTMVTLQDEEIKIANGEGEVYARVVESDERTFDISIEDHNVTSVGTAFRTVNFSGIKGVEVFESKVKASPAESENSLLVPQGNKYYFVNGEQVDLERVLVEIINEELADDDFIIWNKKQDEDIPEFADKLGILEDLQAPDLEILTPANNTKTTNETITVRGTTEEDARIFINEAEVDNNGGNFEYEVELDEGDNDILVEAIDSFGNKTTQLIQVTRELPATPTPPPVQPSIGVSATVVGNGIKFNWTITGSVDTSQGFKILKGTQGNTSLNWDNKIDSYYVSSGNARNATWNLSSGNTYSFRVCTYTGSGCGTLSNVITVTEPTAPSGVTSITLSHVTGPKVAWTIDGTAADGVKVVWSKNANPTYPTGANTQAQYITGSSHAILDAFDGAGTYYVRVCEYLSSSGSCGVYSNQITVDL</sequence>
<dbReference type="Pfam" id="PF09136">
    <property type="entry name" value="Glucodextran_B"/>
    <property type="match status" value="1"/>
</dbReference>
<reference evidence="3" key="2">
    <citation type="journal article" date="2021" name="Microbiome">
        <title>Successional dynamics and alternative stable states in a saline activated sludge microbial community over 9 years.</title>
        <authorList>
            <person name="Wang Y."/>
            <person name="Ye J."/>
            <person name="Ju F."/>
            <person name="Liu L."/>
            <person name="Boyd J.A."/>
            <person name="Deng Y."/>
            <person name="Parks D.H."/>
            <person name="Jiang X."/>
            <person name="Yin X."/>
            <person name="Woodcroft B.J."/>
            <person name="Tyson G.W."/>
            <person name="Hugenholtz P."/>
            <person name="Polz M.F."/>
            <person name="Zhang T."/>
        </authorList>
    </citation>
    <scope>NUCLEOTIDE SEQUENCE</scope>
    <source>
        <strain evidence="3">HKST-UBA14</strain>
    </source>
</reference>
<reference evidence="3" key="1">
    <citation type="submission" date="2020-04" db="EMBL/GenBank/DDBJ databases">
        <authorList>
            <person name="Zhang T."/>
        </authorList>
    </citation>
    <scope>NUCLEOTIDE SEQUENCE</scope>
    <source>
        <strain evidence="3">HKST-UBA14</strain>
    </source>
</reference>
<dbReference type="InterPro" id="IPR013783">
    <property type="entry name" value="Ig-like_fold"/>
</dbReference>
<keyword evidence="1" id="KW-0812">Transmembrane</keyword>
<evidence type="ECO:0000313" key="4">
    <source>
        <dbReference type="Proteomes" id="UP000783287"/>
    </source>
</evidence>
<evidence type="ECO:0000259" key="2">
    <source>
        <dbReference type="PROSITE" id="PS50853"/>
    </source>
</evidence>
<dbReference type="InterPro" id="IPR003961">
    <property type="entry name" value="FN3_dom"/>
</dbReference>
<dbReference type="InterPro" id="IPR006860">
    <property type="entry name" value="FecR"/>
</dbReference>
<dbReference type="InterPro" id="IPR036116">
    <property type="entry name" value="FN3_sf"/>
</dbReference>
<organism evidence="3 4">
    <name type="scientific">Candidatus Dojkabacteria bacterium</name>
    <dbReference type="NCBI Taxonomy" id="2099670"/>
    <lineage>
        <taxon>Bacteria</taxon>
        <taxon>Candidatus Dojkabacteria</taxon>
    </lineage>
</organism>
<dbReference type="Gene3D" id="2.60.40.10">
    <property type="entry name" value="Immunoglobulins"/>
    <property type="match status" value="2"/>
</dbReference>
<dbReference type="PANTHER" id="PTHR38731:SF3">
    <property type="entry name" value="BLL6125 PROTEIN"/>
    <property type="match status" value="1"/>
</dbReference>
<dbReference type="EMBL" id="JAGQLK010000010">
    <property type="protein sequence ID" value="MCA9382880.1"/>
    <property type="molecule type" value="Genomic_DNA"/>
</dbReference>
<dbReference type="Proteomes" id="UP000783287">
    <property type="component" value="Unassembled WGS sequence"/>
</dbReference>
<feature type="domain" description="Fibronectin type-III" evidence="2">
    <location>
        <begin position="395"/>
        <end position="497"/>
    </location>
</feature>
<dbReference type="SUPFAM" id="SSF49265">
    <property type="entry name" value="Fibronectin type III"/>
    <property type="match status" value="1"/>
</dbReference>
<dbReference type="PROSITE" id="PS50853">
    <property type="entry name" value="FN3"/>
    <property type="match status" value="1"/>
</dbReference>
<dbReference type="Pfam" id="PF04773">
    <property type="entry name" value="FecR"/>
    <property type="match status" value="1"/>
</dbReference>
<evidence type="ECO:0000256" key="1">
    <source>
        <dbReference type="SAM" id="Phobius"/>
    </source>
</evidence>
<gene>
    <name evidence="3" type="ORF">KC909_00805</name>
</gene>
<dbReference type="Gene3D" id="2.60.120.1440">
    <property type="match status" value="1"/>
</dbReference>
<feature type="transmembrane region" description="Helical" evidence="1">
    <location>
        <begin position="70"/>
        <end position="93"/>
    </location>
</feature>
<keyword evidence="1" id="KW-1133">Transmembrane helix</keyword>
<proteinExistence type="predicted"/>
<dbReference type="AlphaFoldDB" id="A0A955L4S2"/>
<evidence type="ECO:0000313" key="3">
    <source>
        <dbReference type="EMBL" id="MCA9382880.1"/>
    </source>
</evidence>
<keyword evidence="1" id="KW-0472">Membrane</keyword>
<accession>A0A955L4S2</accession>